<evidence type="ECO:0000256" key="1">
    <source>
        <dbReference type="ARBA" id="ARBA00009865"/>
    </source>
</evidence>
<organism evidence="7 8">
    <name type="scientific">Labilibaculum filiforme</name>
    <dbReference type="NCBI Taxonomy" id="1940526"/>
    <lineage>
        <taxon>Bacteria</taxon>
        <taxon>Pseudomonadati</taxon>
        <taxon>Bacteroidota</taxon>
        <taxon>Bacteroidia</taxon>
        <taxon>Marinilabiliales</taxon>
        <taxon>Marinifilaceae</taxon>
        <taxon>Labilibaculum</taxon>
    </lineage>
</organism>
<dbReference type="Proteomes" id="UP000233535">
    <property type="component" value="Unassembled WGS sequence"/>
</dbReference>
<dbReference type="GO" id="GO:0004553">
    <property type="term" value="F:hydrolase activity, hydrolyzing O-glycosyl compounds"/>
    <property type="evidence" value="ECO:0007669"/>
    <property type="project" value="InterPro"/>
</dbReference>
<dbReference type="EMBL" id="MVDD01000014">
    <property type="protein sequence ID" value="PKQ61391.1"/>
    <property type="molecule type" value="Genomic_DNA"/>
</dbReference>
<dbReference type="GO" id="GO:0045493">
    <property type="term" value="P:xylan catabolic process"/>
    <property type="evidence" value="ECO:0007669"/>
    <property type="project" value="UniProtKB-KW"/>
</dbReference>
<keyword evidence="2" id="KW-0858">Xylan degradation</keyword>
<reference evidence="7 8" key="1">
    <citation type="journal article" date="2017" name="Front. Microbiol.">
        <title>Labilibaculum manganireducens gen. nov., sp. nov. and Labilibaculum filiforme sp. nov., Novel Bacteroidetes Isolated from Subsurface Sediments of the Baltic Sea.</title>
        <authorList>
            <person name="Vandieken V."/>
            <person name="Marshall I.P."/>
            <person name="Niemann H."/>
            <person name="Engelen B."/>
            <person name="Cypionka H."/>
        </authorList>
    </citation>
    <scope>NUCLEOTIDE SEQUENCE [LARGE SCALE GENOMIC DNA]</scope>
    <source>
        <strain evidence="7 8">59.16B</strain>
    </source>
</reference>
<dbReference type="CDD" id="cd08990">
    <property type="entry name" value="GH43_AXH_like"/>
    <property type="match status" value="1"/>
</dbReference>
<dbReference type="PANTHER" id="PTHR43772:SF2">
    <property type="entry name" value="PUTATIVE (AFU_ORTHOLOGUE AFUA_2G04480)-RELATED"/>
    <property type="match status" value="1"/>
</dbReference>
<evidence type="ECO:0000256" key="3">
    <source>
        <dbReference type="ARBA" id="ARBA00022801"/>
    </source>
</evidence>
<dbReference type="SUPFAM" id="SSF75005">
    <property type="entry name" value="Arabinanase/levansucrase/invertase"/>
    <property type="match status" value="1"/>
</dbReference>
<evidence type="ECO:0000256" key="6">
    <source>
        <dbReference type="RuleBase" id="RU361187"/>
    </source>
</evidence>
<proteinExistence type="inferred from homology"/>
<comment type="similarity">
    <text evidence="1 6">Belongs to the glycosyl hydrolase 43 family.</text>
</comment>
<evidence type="ECO:0000256" key="5">
    <source>
        <dbReference type="ARBA" id="ARBA00023295"/>
    </source>
</evidence>
<keyword evidence="2" id="KW-0624">Polysaccharide degradation</keyword>
<comment type="caution">
    <text evidence="7">The sequence shown here is derived from an EMBL/GenBank/DDBJ whole genome shotgun (WGS) entry which is preliminary data.</text>
</comment>
<keyword evidence="8" id="KW-1185">Reference proteome</keyword>
<keyword evidence="3 6" id="KW-0378">Hydrolase</keyword>
<dbReference type="InterPro" id="IPR023296">
    <property type="entry name" value="Glyco_hydro_beta-prop_sf"/>
</dbReference>
<protein>
    <recommendedName>
        <fullName evidence="9">Glycosyl hydrolase family 43</fullName>
    </recommendedName>
</protein>
<dbReference type="PROSITE" id="PS51257">
    <property type="entry name" value="PROKAR_LIPOPROTEIN"/>
    <property type="match status" value="1"/>
</dbReference>
<keyword evidence="5 6" id="KW-0326">Glycosidase</keyword>
<dbReference type="InterPro" id="IPR006710">
    <property type="entry name" value="Glyco_hydro_43"/>
</dbReference>
<evidence type="ECO:0000256" key="4">
    <source>
        <dbReference type="ARBA" id="ARBA00023277"/>
    </source>
</evidence>
<evidence type="ECO:0000313" key="7">
    <source>
        <dbReference type="EMBL" id="PKQ61391.1"/>
    </source>
</evidence>
<dbReference type="PANTHER" id="PTHR43772">
    <property type="entry name" value="ENDO-1,4-BETA-XYLANASE"/>
    <property type="match status" value="1"/>
</dbReference>
<sequence>MKRIIYPFLSAILIFTLACTNKNKPAKSETNQPIMIPNVFPEKGLTDAHTIIDNGRLYAFCGHDKTWDTENAWIMDRWEIWSTDNLVDWKKENEIHPKDTYIGDIPNCFAGDIISRNGKYYWYFSNRNISTGVMVSDSPTGPFKDALGKPLLPEGIVPVHAYDPEIFEENGTYTIIFGAGHYHAATLSEDMISLADEPKPILVLDKEGKDMWTADKSCIFKRDGKYYLIWEEKYAISDHLRGPYTYMGESLKGGHCNVFEWEGQHYALLENKDISLFYRGVSLKPLHFNKDGSIIIPEDDAGFPANGRAWNFEHSEMGWRAISGTDVNWDQSGKIYGKLSGNAVIESSVWLLTNLKEHQTLVIRMKNESSATQAKISIASTELKGAFWKNPEINWDDQDHILVDVKANSAEIQEFEIDLSTLPKLKSILKRLRIEPAVGASEGSWEIESIQVN</sequence>
<dbReference type="AlphaFoldDB" id="A0A2N3HTN3"/>
<accession>A0A2N3HTN3</accession>
<evidence type="ECO:0000313" key="8">
    <source>
        <dbReference type="Proteomes" id="UP000233535"/>
    </source>
</evidence>
<evidence type="ECO:0000256" key="2">
    <source>
        <dbReference type="ARBA" id="ARBA00022651"/>
    </source>
</evidence>
<evidence type="ECO:0008006" key="9">
    <source>
        <dbReference type="Google" id="ProtNLM"/>
    </source>
</evidence>
<dbReference type="RefSeq" id="WP_101262404.1">
    <property type="nucleotide sequence ID" value="NZ_MVDD01000014.1"/>
</dbReference>
<dbReference type="InterPro" id="IPR052176">
    <property type="entry name" value="Glycosyl_Hydrlase_43_Enz"/>
</dbReference>
<keyword evidence="4" id="KW-0119">Carbohydrate metabolism</keyword>
<gene>
    <name evidence="7" type="ORF">BZG02_15640</name>
</gene>
<dbReference type="Gene3D" id="2.115.10.20">
    <property type="entry name" value="Glycosyl hydrolase domain, family 43"/>
    <property type="match status" value="1"/>
</dbReference>
<name>A0A2N3HTN3_9BACT</name>
<dbReference type="OrthoDB" id="9763933at2"/>
<dbReference type="Pfam" id="PF04616">
    <property type="entry name" value="Glyco_hydro_43"/>
    <property type="match status" value="1"/>
</dbReference>